<evidence type="ECO:0000256" key="1">
    <source>
        <dbReference type="SAM" id="Phobius"/>
    </source>
</evidence>
<sequence length="84" mass="9643">MRKSRNRRQLVAMIVTPILIIALMGVYSYVGSYILTFFENKEATFVERFSLALPLLRKPVSYGIGFIVMVLTYMLFSPDNKSSK</sequence>
<organism evidence="2 3">
    <name type="scientific">Streptococcus salivarius</name>
    <dbReference type="NCBI Taxonomy" id="1304"/>
    <lineage>
        <taxon>Bacteria</taxon>
        <taxon>Bacillati</taxon>
        <taxon>Bacillota</taxon>
        <taxon>Bacilli</taxon>
        <taxon>Lactobacillales</taxon>
        <taxon>Streptococcaceae</taxon>
        <taxon>Streptococcus</taxon>
    </lineage>
</organism>
<reference evidence="2 3" key="1">
    <citation type="journal article" date="2020" name="Microbiol. Resour. Announc.">
        <title>Complete Genome Sequence of Streptococcus salivarius DB-B5, a Novel Probiotic Candidate Isolated from the Supragingival Plaque of a Healthy Female Subject.</title>
        <authorList>
            <person name="Fields F.R."/>
            <person name="Li X."/>
            <person name="Navarre W.W."/>
            <person name="Naito M."/>
        </authorList>
    </citation>
    <scope>NUCLEOTIDE SEQUENCE [LARGE SCALE GENOMIC DNA]</scope>
    <source>
        <strain evidence="2 3">DB-B5</strain>
        <plasmid evidence="2 3">pIKMIN-B502</plasmid>
    </source>
</reference>
<feature type="transmembrane region" description="Helical" evidence="1">
    <location>
        <begin position="55"/>
        <end position="76"/>
    </location>
</feature>
<keyword evidence="2" id="KW-0614">Plasmid</keyword>
<geneLocation type="plasmid" evidence="2 3">
    <name>pIKMIN-B502</name>
</geneLocation>
<dbReference type="AlphaFoldDB" id="A0A7L6WNL4"/>
<gene>
    <name evidence="2" type="ORF">HRE60_10655</name>
</gene>
<dbReference type="RefSeq" id="WP_181671461.1">
    <property type="nucleotide sequence ID" value="NZ_CP054155.1"/>
</dbReference>
<evidence type="ECO:0000313" key="2">
    <source>
        <dbReference type="EMBL" id="QMI52136.1"/>
    </source>
</evidence>
<name>A0A7L6WNL4_STRSL</name>
<keyword evidence="1" id="KW-0472">Membrane</keyword>
<proteinExistence type="predicted"/>
<dbReference type="Proteomes" id="UP000516705">
    <property type="component" value="Plasmid pIKMIN-B502"/>
</dbReference>
<evidence type="ECO:0000313" key="3">
    <source>
        <dbReference type="Proteomes" id="UP000516705"/>
    </source>
</evidence>
<keyword evidence="1" id="KW-1133">Transmembrane helix</keyword>
<feature type="transmembrane region" description="Helical" evidence="1">
    <location>
        <begin position="12"/>
        <end position="35"/>
    </location>
</feature>
<protein>
    <submittedName>
        <fullName evidence="2">Uncharacterized protein</fullName>
    </submittedName>
</protein>
<accession>A0A7L6WNL4</accession>
<dbReference type="EMBL" id="CP054155">
    <property type="protein sequence ID" value="QMI52136.1"/>
    <property type="molecule type" value="Genomic_DNA"/>
</dbReference>
<keyword evidence="1" id="KW-0812">Transmembrane</keyword>